<dbReference type="GO" id="GO:0016485">
    <property type="term" value="P:protein processing"/>
    <property type="evidence" value="ECO:0007669"/>
    <property type="project" value="TreeGrafter"/>
</dbReference>
<evidence type="ECO:0000313" key="12">
    <source>
        <dbReference type="EMBL" id="KJH46539.1"/>
    </source>
</evidence>
<evidence type="ECO:0000256" key="5">
    <source>
        <dbReference type="ARBA" id="ARBA00022801"/>
    </source>
</evidence>
<keyword evidence="7" id="KW-0482">Metalloprotease</keyword>
<dbReference type="InterPro" id="IPR024079">
    <property type="entry name" value="MetalloPept_cat_dom_sf"/>
</dbReference>
<dbReference type="Gene3D" id="1.10.1380.10">
    <property type="entry name" value="Neutral endopeptidase , domain2"/>
    <property type="match status" value="1"/>
</dbReference>
<comment type="similarity">
    <text evidence="2">Belongs to the peptidase M13 family.</text>
</comment>
<feature type="compositionally biased region" description="Low complexity" evidence="8">
    <location>
        <begin position="66"/>
        <end position="90"/>
    </location>
</feature>
<feature type="transmembrane region" description="Helical" evidence="9">
    <location>
        <begin position="7"/>
        <end position="30"/>
    </location>
</feature>
<evidence type="ECO:0000256" key="2">
    <source>
        <dbReference type="ARBA" id="ARBA00007357"/>
    </source>
</evidence>
<evidence type="ECO:0000256" key="1">
    <source>
        <dbReference type="ARBA" id="ARBA00001947"/>
    </source>
</evidence>
<dbReference type="GO" id="GO:0004222">
    <property type="term" value="F:metalloendopeptidase activity"/>
    <property type="evidence" value="ECO:0007669"/>
    <property type="project" value="InterPro"/>
</dbReference>
<dbReference type="InterPro" id="IPR042089">
    <property type="entry name" value="Peptidase_M13_dom_2"/>
</dbReference>
<dbReference type="InterPro" id="IPR008753">
    <property type="entry name" value="Peptidase_M13_N"/>
</dbReference>
<dbReference type="Pfam" id="PF01431">
    <property type="entry name" value="Peptidase_M13"/>
    <property type="match status" value="1"/>
</dbReference>
<comment type="cofactor">
    <cofactor evidence="1">
        <name>Zn(2+)</name>
        <dbReference type="ChEBI" id="CHEBI:29105"/>
    </cofactor>
</comment>
<evidence type="ECO:0000256" key="3">
    <source>
        <dbReference type="ARBA" id="ARBA00022670"/>
    </source>
</evidence>
<evidence type="ECO:0000259" key="11">
    <source>
        <dbReference type="Pfam" id="PF05649"/>
    </source>
</evidence>
<keyword evidence="13" id="KW-1185">Reference proteome</keyword>
<dbReference type="InterPro" id="IPR018497">
    <property type="entry name" value="Peptidase_M13_C"/>
</dbReference>
<dbReference type="GO" id="GO:0005886">
    <property type="term" value="C:plasma membrane"/>
    <property type="evidence" value="ECO:0007669"/>
    <property type="project" value="TreeGrafter"/>
</dbReference>
<evidence type="ECO:0000259" key="10">
    <source>
        <dbReference type="Pfam" id="PF01431"/>
    </source>
</evidence>
<feature type="domain" description="Peptidase M13 N-terminal" evidence="11">
    <location>
        <begin position="154"/>
        <end position="573"/>
    </location>
</feature>
<dbReference type="PANTHER" id="PTHR11733">
    <property type="entry name" value="ZINC METALLOPROTEASE FAMILY M13 NEPRILYSIN-RELATED"/>
    <property type="match status" value="1"/>
</dbReference>
<dbReference type="InterPro" id="IPR000718">
    <property type="entry name" value="Peptidase_M13"/>
</dbReference>
<dbReference type="SUPFAM" id="SSF55486">
    <property type="entry name" value="Metalloproteases ('zincins'), catalytic domain"/>
    <property type="match status" value="1"/>
</dbReference>
<dbReference type="MEROPS" id="M13.011"/>
<evidence type="ECO:0000256" key="6">
    <source>
        <dbReference type="ARBA" id="ARBA00022833"/>
    </source>
</evidence>
<dbReference type="OrthoDB" id="6475849at2759"/>
<dbReference type="CDD" id="cd08662">
    <property type="entry name" value="M13"/>
    <property type="match status" value="1"/>
</dbReference>
<keyword evidence="9" id="KW-0812">Transmembrane</keyword>
<evidence type="ECO:0000313" key="13">
    <source>
        <dbReference type="Proteomes" id="UP000053766"/>
    </source>
</evidence>
<name>A0A0D8XS08_DICVI</name>
<dbReference type="Proteomes" id="UP000053766">
    <property type="component" value="Unassembled WGS sequence"/>
</dbReference>
<proteinExistence type="inferred from homology"/>
<dbReference type="PANTHER" id="PTHR11733:SF188">
    <property type="entry name" value="NEPRILYSIN"/>
    <property type="match status" value="1"/>
</dbReference>
<dbReference type="PROSITE" id="PS51885">
    <property type="entry name" value="NEPRILYSIN"/>
    <property type="match status" value="1"/>
</dbReference>
<dbReference type="STRING" id="29172.A0A0D8XS08"/>
<keyword evidence="5" id="KW-0378">Hydrolase</keyword>
<dbReference type="PRINTS" id="PR00786">
    <property type="entry name" value="NEPRILYSIN"/>
</dbReference>
<evidence type="ECO:0000256" key="4">
    <source>
        <dbReference type="ARBA" id="ARBA00022723"/>
    </source>
</evidence>
<feature type="domain" description="Peptidase M13 C-terminal" evidence="10">
    <location>
        <begin position="645"/>
        <end position="862"/>
    </location>
</feature>
<keyword evidence="9" id="KW-0472">Membrane</keyword>
<protein>
    <submittedName>
        <fullName evidence="12">Peptidase family M13</fullName>
    </submittedName>
</protein>
<keyword evidence="3" id="KW-0645">Protease</keyword>
<keyword evidence="9" id="KW-1133">Transmembrane helix</keyword>
<dbReference type="Gene3D" id="3.40.390.10">
    <property type="entry name" value="Collagenase (Catalytic Domain)"/>
    <property type="match status" value="1"/>
</dbReference>
<reference evidence="12 13" key="1">
    <citation type="submission" date="2013-11" db="EMBL/GenBank/DDBJ databases">
        <title>Draft genome of the bovine lungworm Dictyocaulus viviparus.</title>
        <authorList>
            <person name="Mitreva M."/>
        </authorList>
    </citation>
    <scope>NUCLEOTIDE SEQUENCE [LARGE SCALE GENOMIC DNA]</scope>
    <source>
        <strain evidence="12 13">HannoverDv2000</strain>
    </source>
</reference>
<keyword evidence="4" id="KW-0479">Metal-binding</keyword>
<gene>
    <name evidence="12" type="ORF">DICVIV_07407</name>
</gene>
<dbReference type="GO" id="GO:0046872">
    <property type="term" value="F:metal ion binding"/>
    <property type="evidence" value="ECO:0007669"/>
    <property type="project" value="UniProtKB-KW"/>
</dbReference>
<reference evidence="13" key="2">
    <citation type="journal article" date="2016" name="Sci. Rep.">
        <title>Dictyocaulus viviparus genome, variome and transcriptome elucidate lungworm biology and support future intervention.</title>
        <authorList>
            <person name="McNulty S.N."/>
            <person name="Strube C."/>
            <person name="Rosa B.A."/>
            <person name="Martin J.C."/>
            <person name="Tyagi R."/>
            <person name="Choi Y.J."/>
            <person name="Wang Q."/>
            <person name="Hallsworth Pepin K."/>
            <person name="Zhang X."/>
            <person name="Ozersky P."/>
            <person name="Wilson R.K."/>
            <person name="Sternberg P.W."/>
            <person name="Gasser R.B."/>
            <person name="Mitreva M."/>
        </authorList>
    </citation>
    <scope>NUCLEOTIDE SEQUENCE [LARGE SCALE GENOMIC DNA]</scope>
    <source>
        <strain evidence="13">HannoverDv2000</strain>
    </source>
</reference>
<evidence type="ECO:0000256" key="9">
    <source>
        <dbReference type="SAM" id="Phobius"/>
    </source>
</evidence>
<accession>A0A0D8XS08</accession>
<dbReference type="EMBL" id="KN716348">
    <property type="protein sequence ID" value="KJH46539.1"/>
    <property type="molecule type" value="Genomic_DNA"/>
</dbReference>
<evidence type="ECO:0000256" key="8">
    <source>
        <dbReference type="SAM" id="MobiDB-lite"/>
    </source>
</evidence>
<keyword evidence="6" id="KW-0862">Zinc</keyword>
<dbReference type="AlphaFoldDB" id="A0A0D8XS08"/>
<dbReference type="Pfam" id="PF05649">
    <property type="entry name" value="Peptidase_M13_N"/>
    <property type="match status" value="1"/>
</dbReference>
<evidence type="ECO:0000256" key="7">
    <source>
        <dbReference type="ARBA" id="ARBA00023049"/>
    </source>
</evidence>
<feature type="region of interest" description="Disordered" evidence="8">
    <location>
        <begin position="60"/>
        <end position="95"/>
    </location>
</feature>
<sequence length="868" mass="97582">MAIPIGFTASLVVVAAATIACVVLNTLIFIRVNNSTIHKDDKDYCPNVTFTTIAPDTSTAHASTMTAPDTSTAHASTTTAPDTSTPHASTMHSKVKTTTIITTELTQPYRSPSTKLIHVNDTIYCPSFGEADHSPAWQKAASYLMSAIDQNMDPCEDFYAFTCNNFIKHAKASGGSQSTFDQAQADVNAEILKALKSVNISDDKNWSLTERVTKAAVYSCLSTIKSANSNHAEQILNDIAKWFGGIPFLNVTVDDGIDLFKIMGAMELTHSLPTLMSSWVSVDSKNITQNALYLSQPTLPIPRDYYVLPQFASKLEERVTLIKKMLLLFSKNVLDDTSPYYLMIKEAAEEVAKFEMDIAKASWPDTEMRNYAQQYNPYKLDDLAKAYPSINWKSYFENLLISVENSQQVVSNQVVVAQPSYIGWLNSIFAGNHVKKTTIVNFMITQLLFEEADFLSSDFRKLAIKADYVRYAQKRGRGITRIGRQVTRRFDGVSSPSAMCLDVVMTYMPYGPGYVYVKSQKNRDEIVKDPKQETELIIKSFQRMMSTLKWMSDTSLEKARMKVTELVKNFGWPQDLFGDFKNFTAVDAYHKLDYGPIIDAYIKNHSDFYPIINLMRMGFENREAFRLITQPANRSNFLQSPALVNAWYQPERNSITLPYAIWSTPYYSYEYPKSIKFAILGGTVGHELVHGFDDEGVQYGPNGSLIGCSWHQCGWMDGKTKTGFTDMAQCVVTQYSTQCCPEKLGNVHCANGATTQGENIADLGGQQAAYLAYTKYMKMQGHEEKRLPALEQFTPKQIFWIAYGYSWCTSQTDSSLIKQLLTNVHAPSSCRTNQVVQDIPEFGQDFGCKMGQRMYPLSEQRCKVWVGR</sequence>
<organism evidence="12 13">
    <name type="scientific">Dictyocaulus viviparus</name>
    <name type="common">Bovine lungworm</name>
    <dbReference type="NCBI Taxonomy" id="29172"/>
    <lineage>
        <taxon>Eukaryota</taxon>
        <taxon>Metazoa</taxon>
        <taxon>Ecdysozoa</taxon>
        <taxon>Nematoda</taxon>
        <taxon>Chromadorea</taxon>
        <taxon>Rhabditida</taxon>
        <taxon>Rhabditina</taxon>
        <taxon>Rhabditomorpha</taxon>
        <taxon>Strongyloidea</taxon>
        <taxon>Metastrongylidae</taxon>
        <taxon>Dictyocaulus</taxon>
    </lineage>
</organism>